<reference evidence="1" key="1">
    <citation type="journal article" date="2022" name="bioRxiv">
        <title>Sequencing and chromosome-scale assembly of the giantPleurodeles waltlgenome.</title>
        <authorList>
            <person name="Brown T."/>
            <person name="Elewa A."/>
            <person name="Iarovenko S."/>
            <person name="Subramanian E."/>
            <person name="Araus A.J."/>
            <person name="Petzold A."/>
            <person name="Susuki M."/>
            <person name="Suzuki K.-i.T."/>
            <person name="Hayashi T."/>
            <person name="Toyoda A."/>
            <person name="Oliveira C."/>
            <person name="Osipova E."/>
            <person name="Leigh N.D."/>
            <person name="Simon A."/>
            <person name="Yun M.H."/>
        </authorList>
    </citation>
    <scope>NUCLEOTIDE SEQUENCE</scope>
    <source>
        <strain evidence="1">20211129_DDA</strain>
        <tissue evidence="1">Liver</tissue>
    </source>
</reference>
<gene>
    <name evidence="1" type="ORF">NDU88_003828</name>
</gene>
<evidence type="ECO:0000313" key="1">
    <source>
        <dbReference type="EMBL" id="KAJ1199998.1"/>
    </source>
</evidence>
<sequence>MESGELAVGCDWETRKETLLFNGNKSYELLQTTCQSRHYTFLATRMGCDPVTSDALTPEQDAFLIAVSCRCASESDERRNG</sequence>
<accession>A0AAV7VED8</accession>
<dbReference type="EMBL" id="JANPWB010000003">
    <property type="protein sequence ID" value="KAJ1199998.1"/>
    <property type="molecule type" value="Genomic_DNA"/>
</dbReference>
<dbReference type="AlphaFoldDB" id="A0AAV7VED8"/>
<protein>
    <submittedName>
        <fullName evidence="1">Uncharacterized protein</fullName>
    </submittedName>
</protein>
<proteinExistence type="predicted"/>
<name>A0AAV7VED8_PLEWA</name>
<evidence type="ECO:0000313" key="2">
    <source>
        <dbReference type="Proteomes" id="UP001066276"/>
    </source>
</evidence>
<organism evidence="1 2">
    <name type="scientific">Pleurodeles waltl</name>
    <name type="common">Iberian ribbed newt</name>
    <dbReference type="NCBI Taxonomy" id="8319"/>
    <lineage>
        <taxon>Eukaryota</taxon>
        <taxon>Metazoa</taxon>
        <taxon>Chordata</taxon>
        <taxon>Craniata</taxon>
        <taxon>Vertebrata</taxon>
        <taxon>Euteleostomi</taxon>
        <taxon>Amphibia</taxon>
        <taxon>Batrachia</taxon>
        <taxon>Caudata</taxon>
        <taxon>Salamandroidea</taxon>
        <taxon>Salamandridae</taxon>
        <taxon>Pleurodelinae</taxon>
        <taxon>Pleurodeles</taxon>
    </lineage>
</organism>
<comment type="caution">
    <text evidence="1">The sequence shown here is derived from an EMBL/GenBank/DDBJ whole genome shotgun (WGS) entry which is preliminary data.</text>
</comment>
<dbReference type="Proteomes" id="UP001066276">
    <property type="component" value="Chromosome 2_1"/>
</dbReference>
<keyword evidence="2" id="KW-1185">Reference proteome</keyword>